<feature type="binding site" evidence="11">
    <location>
        <position position="8"/>
    </location>
    <ligand>
        <name>ATP</name>
        <dbReference type="ChEBI" id="CHEBI:30616"/>
    </ligand>
</feature>
<dbReference type="GO" id="GO:0001680">
    <property type="term" value="P:tRNA 3'-terminal CCA addition"/>
    <property type="evidence" value="ECO:0007669"/>
    <property type="project" value="UniProtKB-UniRule"/>
</dbReference>
<feature type="binding site" evidence="11">
    <location>
        <position position="91"/>
    </location>
    <ligand>
        <name>ATP</name>
        <dbReference type="ChEBI" id="CHEBI:30616"/>
    </ligand>
</feature>
<evidence type="ECO:0000256" key="4">
    <source>
        <dbReference type="ARBA" id="ARBA00022695"/>
    </source>
</evidence>
<comment type="function">
    <text evidence="11">Catalyzes the addition and repair of the essential 3'-terminal CCA sequence in tRNAs without using a nucleic acid template. Adds these three nucleotides in the order of C, C, and A to the tRNA nucleotide-73, using CTP and ATP as substrates and producing inorganic pyrophosphate. tRNA 3'-terminal CCA addition is required both for tRNA processing and repair. Also involved in tRNA surveillance by mediating tandem CCA addition to generate a CCACCA at the 3' terminus of unstable tRNAs. While stable tRNAs receive only 3'-terminal CCA, unstable tRNAs are marked with CCACCA and rapidly degraded.</text>
</comment>
<comment type="cofactor">
    <cofactor evidence="1 11">
        <name>Mg(2+)</name>
        <dbReference type="ChEBI" id="CHEBI:18420"/>
    </cofactor>
</comment>
<dbReference type="EMBL" id="CP021425">
    <property type="protein sequence ID" value="ARU55706.1"/>
    <property type="molecule type" value="Genomic_DNA"/>
</dbReference>
<dbReference type="Gene3D" id="3.30.460.10">
    <property type="entry name" value="Beta Polymerase, domain 2"/>
    <property type="match status" value="1"/>
</dbReference>
<evidence type="ECO:0000313" key="15">
    <source>
        <dbReference type="Proteomes" id="UP000196027"/>
    </source>
</evidence>
<feature type="binding site" evidence="11">
    <location>
        <position position="8"/>
    </location>
    <ligand>
        <name>CTP</name>
        <dbReference type="ChEBI" id="CHEBI:37563"/>
    </ligand>
</feature>
<dbReference type="GO" id="GO:0005524">
    <property type="term" value="F:ATP binding"/>
    <property type="evidence" value="ECO:0007669"/>
    <property type="project" value="UniProtKB-UniRule"/>
</dbReference>
<keyword evidence="2 11" id="KW-0808">Transferase</keyword>
<keyword evidence="6 11" id="KW-0547">Nucleotide-binding</keyword>
<gene>
    <name evidence="11" type="primary">cca</name>
    <name evidence="14" type="ORF">OLMES_1631</name>
</gene>
<feature type="binding site" evidence="11">
    <location>
        <position position="91"/>
    </location>
    <ligand>
        <name>CTP</name>
        <dbReference type="ChEBI" id="CHEBI:37563"/>
    </ligand>
</feature>
<evidence type="ECO:0000256" key="3">
    <source>
        <dbReference type="ARBA" id="ARBA00022694"/>
    </source>
</evidence>
<dbReference type="Pfam" id="PF01743">
    <property type="entry name" value="PolyA_pol"/>
    <property type="match status" value="1"/>
</dbReference>
<dbReference type="Pfam" id="PF12627">
    <property type="entry name" value="PolyA_pol_RNAbd"/>
    <property type="match status" value="1"/>
</dbReference>
<keyword evidence="3 11" id="KW-0819">tRNA processing</keyword>
<feature type="domain" description="tRNA nucleotidyltransferase/poly(A) polymerase RNA and SrmB- binding" evidence="13">
    <location>
        <begin position="149"/>
        <end position="210"/>
    </location>
</feature>
<dbReference type="HAMAP" id="MF_01262">
    <property type="entry name" value="CCA_bact_type2"/>
    <property type="match status" value="1"/>
</dbReference>
<keyword evidence="10 11" id="KW-0694">RNA-binding</keyword>
<dbReference type="GO" id="GO:0160016">
    <property type="term" value="F:CCACCA tRNA nucleotidyltransferase activity"/>
    <property type="evidence" value="ECO:0007669"/>
    <property type="project" value="RHEA"/>
</dbReference>
<dbReference type="InterPro" id="IPR032828">
    <property type="entry name" value="PolyA_RNA-bd"/>
</dbReference>
<dbReference type="GO" id="GO:0000049">
    <property type="term" value="F:tRNA binding"/>
    <property type="evidence" value="ECO:0007669"/>
    <property type="project" value="UniProtKB-UniRule"/>
</dbReference>
<evidence type="ECO:0000256" key="9">
    <source>
        <dbReference type="ARBA" id="ARBA00022842"/>
    </source>
</evidence>
<comment type="miscellaneous">
    <text evidence="11">A single active site specifically recognizes both ATP and CTP and is responsible for their addition.</text>
</comment>
<dbReference type="InterPro" id="IPR012006">
    <property type="entry name" value="CCA_bact"/>
</dbReference>
<feature type="binding site" evidence="11">
    <location>
        <position position="137"/>
    </location>
    <ligand>
        <name>ATP</name>
        <dbReference type="ChEBI" id="CHEBI:30616"/>
    </ligand>
</feature>
<dbReference type="SUPFAM" id="SSF81891">
    <property type="entry name" value="Poly A polymerase C-terminal region-like"/>
    <property type="match status" value="1"/>
</dbReference>
<dbReference type="GO" id="GO:0042245">
    <property type="term" value="P:RNA repair"/>
    <property type="evidence" value="ECO:0007669"/>
    <property type="project" value="UniProtKB-KW"/>
</dbReference>
<dbReference type="OrthoDB" id="9805698at2"/>
<evidence type="ECO:0000256" key="6">
    <source>
        <dbReference type="ARBA" id="ARBA00022741"/>
    </source>
</evidence>
<dbReference type="InterPro" id="IPR050124">
    <property type="entry name" value="tRNA_CCA-adding_enzyme"/>
</dbReference>
<dbReference type="InterPro" id="IPR043519">
    <property type="entry name" value="NT_sf"/>
</dbReference>
<feature type="binding site" evidence="11">
    <location>
        <position position="11"/>
    </location>
    <ligand>
        <name>ATP</name>
        <dbReference type="ChEBI" id="CHEBI:30616"/>
    </ligand>
</feature>
<evidence type="ECO:0000259" key="13">
    <source>
        <dbReference type="Pfam" id="PF12627"/>
    </source>
</evidence>
<feature type="binding site" evidence="11">
    <location>
        <position position="23"/>
    </location>
    <ligand>
        <name>Mg(2+)</name>
        <dbReference type="ChEBI" id="CHEBI:18420"/>
    </ligand>
</feature>
<keyword evidence="5 11" id="KW-0479">Metal-binding</keyword>
<accession>A0A1Y0I7F6</accession>
<dbReference type="AlphaFoldDB" id="A0A1Y0I7F6"/>
<comment type="catalytic activity">
    <reaction evidence="11">
        <text>a tRNA with a 3' CCA end + 2 CTP + ATP = a tRNA with a 3' CCACCA end + 3 diphosphate</text>
        <dbReference type="Rhea" id="RHEA:76235"/>
        <dbReference type="Rhea" id="RHEA-COMP:10468"/>
        <dbReference type="Rhea" id="RHEA-COMP:18655"/>
        <dbReference type="ChEBI" id="CHEBI:30616"/>
        <dbReference type="ChEBI" id="CHEBI:33019"/>
        <dbReference type="ChEBI" id="CHEBI:37563"/>
        <dbReference type="ChEBI" id="CHEBI:83071"/>
        <dbReference type="ChEBI" id="CHEBI:195187"/>
    </reaction>
</comment>
<dbReference type="PIRSF" id="PIRSF000813">
    <property type="entry name" value="CCA_bact"/>
    <property type="match status" value="1"/>
</dbReference>
<reference evidence="14 15" key="1">
    <citation type="submission" date="2017-05" db="EMBL/GenBank/DDBJ databases">
        <title>Genomic insights into alkan degradation activity of Oleiphilus messinensis.</title>
        <authorList>
            <person name="Kozyavkin S.A."/>
            <person name="Slesarev A.I."/>
            <person name="Golyshin P.N."/>
            <person name="Korzhenkov A."/>
            <person name="Golyshina O.N."/>
            <person name="Toshchakov S.V."/>
        </authorList>
    </citation>
    <scope>NUCLEOTIDE SEQUENCE [LARGE SCALE GENOMIC DNA]</scope>
    <source>
        <strain evidence="14 15">ME102</strain>
    </source>
</reference>
<evidence type="ECO:0000256" key="2">
    <source>
        <dbReference type="ARBA" id="ARBA00022679"/>
    </source>
</evidence>
<dbReference type="KEGG" id="ome:OLMES_1631"/>
<protein>
    <recommendedName>
        <fullName evidence="11">CCA-adding enzyme</fullName>
        <ecNumber evidence="11">2.7.7.72</ecNumber>
    </recommendedName>
    <alternativeName>
        <fullName evidence="11">CCA tRNA nucleotidyltransferase</fullName>
    </alternativeName>
    <alternativeName>
        <fullName evidence="11">tRNA CCA-pyrophosphorylase</fullName>
    </alternativeName>
    <alternativeName>
        <fullName evidence="11">tRNA adenylyl-/cytidylyl- transferase</fullName>
    </alternativeName>
    <alternativeName>
        <fullName evidence="11">tRNA nucleotidyltransferase</fullName>
    </alternativeName>
    <alternativeName>
        <fullName evidence="11">tRNA-NT</fullName>
    </alternativeName>
</protein>
<dbReference type="EC" id="2.7.7.72" evidence="11"/>
<evidence type="ECO:0000259" key="12">
    <source>
        <dbReference type="Pfam" id="PF01743"/>
    </source>
</evidence>
<evidence type="ECO:0000256" key="10">
    <source>
        <dbReference type="ARBA" id="ARBA00022884"/>
    </source>
</evidence>
<evidence type="ECO:0000256" key="7">
    <source>
        <dbReference type="ARBA" id="ARBA00022800"/>
    </source>
</evidence>
<evidence type="ECO:0000256" key="5">
    <source>
        <dbReference type="ARBA" id="ARBA00022723"/>
    </source>
</evidence>
<sequence>MKSYLVGGAVRDKLLNIPVKDRDWVVVGATPEVLLASGYSQVGADFPVFLHPQTKEEYALARTERKKGKGYKGFECHAAPDVTLEDDLRRRDLTINAMAMDKNGNITDPFQGQTDLQNRILRHVSEAFIEDPLRILRVARFAARFHHLGFTVADETMALMKEMVDTGEADHLVPERVWQETCRALGEPSPEVYFITLAACGALAVTMPELLGIINEPDWERDLILASKTISSPESRLAIILYQFSKQLEPEAATAQIEQLAARIKMPKVFQKRAELCCRFQDVVNRPTQHAPEQLLAFLTSSGALKSPDNLKPFIEISLAVQAPEPDQLSPEDFFANILEALRQIDPKTLLREGFKGKALGAEIERQQLTLIAQCIR</sequence>
<keyword evidence="4 11" id="KW-0548">Nucleotidyltransferase</keyword>
<dbReference type="SUPFAM" id="SSF81301">
    <property type="entry name" value="Nucleotidyltransferase"/>
    <property type="match status" value="1"/>
</dbReference>
<feature type="binding site" evidence="11">
    <location>
        <position position="11"/>
    </location>
    <ligand>
        <name>CTP</name>
        <dbReference type="ChEBI" id="CHEBI:37563"/>
    </ligand>
</feature>
<feature type="binding site" evidence="11">
    <location>
        <position position="21"/>
    </location>
    <ligand>
        <name>Mg(2+)</name>
        <dbReference type="ChEBI" id="CHEBI:18420"/>
    </ligand>
</feature>
<feature type="binding site" evidence="11">
    <location>
        <position position="140"/>
    </location>
    <ligand>
        <name>ATP</name>
        <dbReference type="ChEBI" id="CHEBI:30616"/>
    </ligand>
</feature>
<dbReference type="PANTHER" id="PTHR47545:SF1">
    <property type="entry name" value="MULTIFUNCTIONAL CCA PROTEIN"/>
    <property type="match status" value="1"/>
</dbReference>
<comment type="similarity">
    <text evidence="11">Belongs to the tRNA nucleotidyltransferase/poly(A) polymerase family. Bacterial CCA-adding enzyme type 2 subfamily.</text>
</comment>
<proteinExistence type="inferred from homology"/>
<keyword evidence="9 11" id="KW-0460">Magnesium</keyword>
<dbReference type="CDD" id="cd05398">
    <property type="entry name" value="NT_ClassII-CCAase"/>
    <property type="match status" value="1"/>
</dbReference>
<feature type="domain" description="Poly A polymerase head" evidence="12">
    <location>
        <begin position="4"/>
        <end position="122"/>
    </location>
</feature>
<evidence type="ECO:0000313" key="14">
    <source>
        <dbReference type="EMBL" id="ARU55706.1"/>
    </source>
</evidence>
<organism evidence="14 15">
    <name type="scientific">Oleiphilus messinensis</name>
    <dbReference type="NCBI Taxonomy" id="141451"/>
    <lineage>
        <taxon>Bacteria</taxon>
        <taxon>Pseudomonadati</taxon>
        <taxon>Pseudomonadota</taxon>
        <taxon>Gammaproteobacteria</taxon>
        <taxon>Oceanospirillales</taxon>
        <taxon>Oleiphilaceae</taxon>
        <taxon>Oleiphilus</taxon>
    </lineage>
</organism>
<dbReference type="Proteomes" id="UP000196027">
    <property type="component" value="Chromosome"/>
</dbReference>
<dbReference type="GO" id="GO:0000287">
    <property type="term" value="F:magnesium ion binding"/>
    <property type="evidence" value="ECO:0007669"/>
    <property type="project" value="UniProtKB-UniRule"/>
</dbReference>
<dbReference type="GO" id="GO:0004810">
    <property type="term" value="F:CCA tRNA nucleotidyltransferase activity"/>
    <property type="evidence" value="ECO:0007669"/>
    <property type="project" value="UniProtKB-UniRule"/>
</dbReference>
<dbReference type="InterPro" id="IPR002646">
    <property type="entry name" value="PolA_pol_head_dom"/>
</dbReference>
<dbReference type="PANTHER" id="PTHR47545">
    <property type="entry name" value="MULTIFUNCTIONAL CCA PROTEIN"/>
    <property type="match status" value="1"/>
</dbReference>
<dbReference type="RefSeq" id="WP_087460779.1">
    <property type="nucleotide sequence ID" value="NZ_CP021425.1"/>
</dbReference>
<feature type="binding site" evidence="11">
    <location>
        <position position="137"/>
    </location>
    <ligand>
        <name>CTP</name>
        <dbReference type="ChEBI" id="CHEBI:37563"/>
    </ligand>
</feature>
<name>A0A1Y0I7F6_9GAMM</name>
<evidence type="ECO:0000256" key="1">
    <source>
        <dbReference type="ARBA" id="ARBA00001946"/>
    </source>
</evidence>
<dbReference type="Gene3D" id="1.10.3090.10">
    <property type="entry name" value="cca-adding enzyme, domain 2"/>
    <property type="match status" value="1"/>
</dbReference>
<comment type="catalytic activity">
    <reaction evidence="11">
        <text>a tRNA precursor + 2 CTP + ATP = a tRNA with a 3' CCA end + 3 diphosphate</text>
        <dbReference type="Rhea" id="RHEA:14433"/>
        <dbReference type="Rhea" id="RHEA-COMP:10465"/>
        <dbReference type="Rhea" id="RHEA-COMP:10468"/>
        <dbReference type="ChEBI" id="CHEBI:30616"/>
        <dbReference type="ChEBI" id="CHEBI:33019"/>
        <dbReference type="ChEBI" id="CHEBI:37563"/>
        <dbReference type="ChEBI" id="CHEBI:74896"/>
        <dbReference type="ChEBI" id="CHEBI:83071"/>
        <dbReference type="EC" id="2.7.7.72"/>
    </reaction>
</comment>
<keyword evidence="15" id="KW-1185">Reference proteome</keyword>
<keyword evidence="7 11" id="KW-0692">RNA repair</keyword>
<evidence type="ECO:0000256" key="8">
    <source>
        <dbReference type="ARBA" id="ARBA00022840"/>
    </source>
</evidence>
<evidence type="ECO:0000256" key="11">
    <source>
        <dbReference type="HAMAP-Rule" id="MF_01262"/>
    </source>
</evidence>
<feature type="binding site" evidence="11">
    <location>
        <position position="140"/>
    </location>
    <ligand>
        <name>CTP</name>
        <dbReference type="ChEBI" id="CHEBI:37563"/>
    </ligand>
</feature>
<keyword evidence="8 11" id="KW-0067">ATP-binding</keyword>